<accession>A0A7Y9J4E8</accession>
<dbReference type="CDD" id="cd03794">
    <property type="entry name" value="GT4_WbuB-like"/>
    <property type="match status" value="1"/>
</dbReference>
<dbReference type="PANTHER" id="PTHR45947">
    <property type="entry name" value="SULFOQUINOVOSYL TRANSFERASE SQD2"/>
    <property type="match status" value="1"/>
</dbReference>
<keyword evidence="1" id="KW-0328">Glycosyltransferase</keyword>
<evidence type="ECO:0000313" key="6">
    <source>
        <dbReference type="Proteomes" id="UP000535890"/>
    </source>
</evidence>
<dbReference type="EMBL" id="JACCBN010000001">
    <property type="protein sequence ID" value="NYD34614.1"/>
    <property type="molecule type" value="Genomic_DNA"/>
</dbReference>
<protein>
    <submittedName>
        <fullName evidence="5">Glycosyltransferase involved in cell wall biosynthesis</fullName>
    </submittedName>
</protein>
<evidence type="ECO:0000313" key="5">
    <source>
        <dbReference type="EMBL" id="NYD34614.1"/>
    </source>
</evidence>
<dbReference type="GO" id="GO:0016758">
    <property type="term" value="F:hexosyltransferase activity"/>
    <property type="evidence" value="ECO:0007669"/>
    <property type="project" value="TreeGrafter"/>
</dbReference>
<dbReference type="GO" id="GO:1901137">
    <property type="term" value="P:carbohydrate derivative biosynthetic process"/>
    <property type="evidence" value="ECO:0007669"/>
    <property type="project" value="UniProtKB-ARBA"/>
</dbReference>
<dbReference type="InterPro" id="IPR050194">
    <property type="entry name" value="Glycosyltransferase_grp1"/>
</dbReference>
<evidence type="ECO:0000256" key="1">
    <source>
        <dbReference type="ARBA" id="ARBA00022676"/>
    </source>
</evidence>
<name>A0A7Y9J4E8_9PSEU</name>
<feature type="region of interest" description="Disordered" evidence="3">
    <location>
        <begin position="416"/>
        <end position="435"/>
    </location>
</feature>
<dbReference type="Gene3D" id="3.40.50.2000">
    <property type="entry name" value="Glycogen Phosphorylase B"/>
    <property type="match status" value="2"/>
</dbReference>
<comment type="caution">
    <text evidence="5">The sequence shown here is derived from an EMBL/GenBank/DDBJ whole genome shotgun (WGS) entry which is preliminary data.</text>
</comment>
<organism evidence="5 6">
    <name type="scientific">Actinomycetospora corticicola</name>
    <dbReference type="NCBI Taxonomy" id="663602"/>
    <lineage>
        <taxon>Bacteria</taxon>
        <taxon>Bacillati</taxon>
        <taxon>Actinomycetota</taxon>
        <taxon>Actinomycetes</taxon>
        <taxon>Pseudonocardiales</taxon>
        <taxon>Pseudonocardiaceae</taxon>
        <taxon>Actinomycetospora</taxon>
    </lineage>
</organism>
<reference evidence="5 6" key="1">
    <citation type="submission" date="2020-07" db="EMBL/GenBank/DDBJ databases">
        <title>Sequencing the genomes of 1000 actinobacteria strains.</title>
        <authorList>
            <person name="Klenk H.-P."/>
        </authorList>
    </citation>
    <scope>NUCLEOTIDE SEQUENCE [LARGE SCALE GENOMIC DNA]</scope>
    <source>
        <strain evidence="5 6">DSM 45772</strain>
    </source>
</reference>
<dbReference type="Pfam" id="PF13579">
    <property type="entry name" value="Glyco_trans_4_4"/>
    <property type="match status" value="1"/>
</dbReference>
<evidence type="ECO:0000256" key="2">
    <source>
        <dbReference type="ARBA" id="ARBA00022679"/>
    </source>
</evidence>
<proteinExistence type="predicted"/>
<sequence length="435" mass="46208">MTRPLEVRILGLNYAPEPTGIAPYTTGMARFLADAGHKVEVVTGLPHYPQWTLAEGYLRERIHERDGNVRITRVPHPIPARPTGRARIAMEAAFATQAALVGGPRPDVVIAVSPALLTVGAALRYRTAGAAVGVVVQDLYGRAAIEAGVLTGREAAATAALEKRLLGAADGVVAIHERFRRSLVGLGVDDRRITTIRNWTHVGAATGDPRALRRALGWGEDEVIALHAGNMGVKQGLENVVHAARLADRRGLPVRFVLVGDGHQRNHLQALGCGIDRLQILDPLPDGEFETALRAADVLVLNERPEIAEMCVPSKLTSYFASGRPVVGATGAHSAATAEITASEGGVTVTPGDPDALLGAVLGVVDDEEEALAMGLRGELFARDFLHVESAADAYVDWVEGLAGVRTPAAVIPQRRRRSLRRPPLPALPGEREGA</sequence>
<dbReference type="Pfam" id="PF13692">
    <property type="entry name" value="Glyco_trans_1_4"/>
    <property type="match status" value="1"/>
</dbReference>
<keyword evidence="2 5" id="KW-0808">Transferase</keyword>
<dbReference type="PANTHER" id="PTHR45947:SF3">
    <property type="entry name" value="SULFOQUINOVOSYL TRANSFERASE SQD2"/>
    <property type="match status" value="1"/>
</dbReference>
<gene>
    <name evidence="5" type="ORF">BJ983_000716</name>
</gene>
<dbReference type="SUPFAM" id="SSF53756">
    <property type="entry name" value="UDP-Glycosyltransferase/glycogen phosphorylase"/>
    <property type="match status" value="1"/>
</dbReference>
<evidence type="ECO:0000256" key="3">
    <source>
        <dbReference type="SAM" id="MobiDB-lite"/>
    </source>
</evidence>
<evidence type="ECO:0000259" key="4">
    <source>
        <dbReference type="Pfam" id="PF13579"/>
    </source>
</evidence>
<dbReference type="InterPro" id="IPR028098">
    <property type="entry name" value="Glyco_trans_4-like_N"/>
</dbReference>
<keyword evidence="6" id="KW-1185">Reference proteome</keyword>
<dbReference type="Proteomes" id="UP000535890">
    <property type="component" value="Unassembled WGS sequence"/>
</dbReference>
<dbReference type="RefSeq" id="WP_179792547.1">
    <property type="nucleotide sequence ID" value="NZ_BAABHP010000018.1"/>
</dbReference>
<dbReference type="AlphaFoldDB" id="A0A7Y9J4E8"/>
<feature type="domain" description="Glycosyltransferase subfamily 4-like N-terminal" evidence="4">
    <location>
        <begin position="19"/>
        <end position="199"/>
    </location>
</feature>